<name>A0A221T2P8_9DEIO</name>
<proteinExistence type="predicted"/>
<reference evidence="1 2" key="1">
    <citation type="submission" date="2017-05" db="EMBL/GenBank/DDBJ databases">
        <title>The complete genome sequence of Deinococcus ficus isolated from the rhizosphere of the Ficus religiosa L. in Taiwan.</title>
        <authorList>
            <person name="Wu K.-M."/>
            <person name="Liao T.-L."/>
            <person name="Liu Y.-M."/>
            <person name="Young C.-C."/>
            <person name="Tsai S.-F."/>
        </authorList>
    </citation>
    <scope>NUCLEOTIDE SEQUENCE [LARGE SCALE GENOMIC DNA]</scope>
    <source>
        <strain evidence="1 2">CC-FR2-10</strain>
        <plasmid evidence="2">pdfi3</plasmid>
    </source>
</reference>
<dbReference type="KEGG" id="dfc:DFI_18430"/>
<evidence type="ECO:0000313" key="1">
    <source>
        <dbReference type="EMBL" id="ASN83178.1"/>
    </source>
</evidence>
<gene>
    <name evidence="1" type="ORF">DFI_18430</name>
</gene>
<dbReference type="EMBL" id="CP021084">
    <property type="protein sequence ID" value="ASN83178.1"/>
    <property type="molecule type" value="Genomic_DNA"/>
</dbReference>
<geneLocation type="plasmid" evidence="2">
    <name>pdfi3</name>
</geneLocation>
<accession>A0A221T2P8</accession>
<sequence length="141" mass="15794">MSDTIFRSTNSQRNIVPGWTNMLPDSPDWIELQIDVDMQSWTREHACVLLQYWDSNDVLTKQAILPMRAFSGDAAGWCAMLPNHGRVIVNAIDPTPRPPLLATHILTIDPKSPRGTVLNAEVRFPHDPGLLFLGEAAHTRN</sequence>
<dbReference type="AlphaFoldDB" id="A0A221T2P8"/>
<dbReference type="RefSeq" id="WP_051308382.1">
    <property type="nucleotide sequence ID" value="NZ_CP021084.1"/>
</dbReference>
<dbReference type="Proteomes" id="UP000259030">
    <property type="component" value="Plasmid pDFI3"/>
</dbReference>
<keyword evidence="1" id="KW-0614">Plasmid</keyword>
<protein>
    <submittedName>
        <fullName evidence="1">Uncharacterized protein</fullName>
    </submittedName>
</protein>
<organism evidence="1 2">
    <name type="scientific">Deinococcus ficus</name>
    <dbReference type="NCBI Taxonomy" id="317577"/>
    <lineage>
        <taxon>Bacteria</taxon>
        <taxon>Thermotogati</taxon>
        <taxon>Deinococcota</taxon>
        <taxon>Deinococci</taxon>
        <taxon>Deinococcales</taxon>
        <taxon>Deinococcaceae</taxon>
        <taxon>Deinococcus</taxon>
    </lineage>
</organism>
<keyword evidence="2" id="KW-1185">Reference proteome</keyword>
<evidence type="ECO:0000313" key="2">
    <source>
        <dbReference type="Proteomes" id="UP000259030"/>
    </source>
</evidence>